<feature type="compositionally biased region" description="Polar residues" evidence="1">
    <location>
        <begin position="1"/>
        <end position="17"/>
    </location>
</feature>
<dbReference type="EMBL" id="CP045650">
    <property type="protein sequence ID" value="QGA12294.1"/>
    <property type="molecule type" value="Genomic_DNA"/>
</dbReference>
<dbReference type="Proteomes" id="UP000480556">
    <property type="component" value="Unassembled WGS sequence"/>
</dbReference>
<feature type="compositionally biased region" description="Basic and acidic residues" evidence="1">
    <location>
        <begin position="18"/>
        <end position="34"/>
    </location>
</feature>
<sequence>MTNLDRNIPSSNLVQSTADKETLQQRSDALDSHTLRNSPPTLDKARADLNAPVAENARVPDMNEGDDNLVATGAGTLGGAAVGAVAGLVGGPPGALVGGVIGGIVGGIAGNDIAQPDHQEEDRYWREQHQQTPYYSETRTRYTDLDYDRDYREAYRLGYDDRTHYASNINFDEVEPDLQRKWEQVKGESRLTWEQAKFAVRDAWQRATR</sequence>
<evidence type="ECO:0000313" key="5">
    <source>
        <dbReference type="Proteomes" id="UP000480556"/>
    </source>
</evidence>
<protein>
    <recommendedName>
        <fullName evidence="6">Glycine zipper domain-containing protein</fullName>
    </recommendedName>
</protein>
<feature type="region of interest" description="Disordered" evidence="1">
    <location>
        <begin position="1"/>
        <end position="46"/>
    </location>
</feature>
<gene>
    <name evidence="3" type="ORF">GFH30_05435</name>
    <name evidence="2" type="ORF">GHJ48_03690</name>
</gene>
<evidence type="ECO:0008006" key="6">
    <source>
        <dbReference type="Google" id="ProtNLM"/>
    </source>
</evidence>
<dbReference type="Proteomes" id="UP000327478">
    <property type="component" value="Chromosome"/>
</dbReference>
<evidence type="ECO:0000313" key="3">
    <source>
        <dbReference type="EMBL" id="QGA12294.1"/>
    </source>
</evidence>
<evidence type="ECO:0000313" key="2">
    <source>
        <dbReference type="EMBL" id="MQW91506.1"/>
    </source>
</evidence>
<proteinExistence type="predicted"/>
<evidence type="ECO:0000313" key="4">
    <source>
        <dbReference type="Proteomes" id="UP000327478"/>
    </source>
</evidence>
<accession>A0A5Q0P6C1</accession>
<organism evidence="2 5">
    <name type="scientific">Acinetobacter wanghuae</name>
    <dbReference type="NCBI Taxonomy" id="2662362"/>
    <lineage>
        <taxon>Bacteria</taxon>
        <taxon>Pseudomonadati</taxon>
        <taxon>Pseudomonadota</taxon>
        <taxon>Gammaproteobacteria</taxon>
        <taxon>Moraxellales</taxon>
        <taxon>Moraxellaceae</taxon>
        <taxon>Acinetobacter</taxon>
    </lineage>
</organism>
<evidence type="ECO:0000256" key="1">
    <source>
        <dbReference type="SAM" id="MobiDB-lite"/>
    </source>
</evidence>
<name>A0A5Q0P6C1_9GAMM</name>
<dbReference type="EMBL" id="WITK01000004">
    <property type="protein sequence ID" value="MQW91506.1"/>
    <property type="molecule type" value="Genomic_DNA"/>
</dbReference>
<reference evidence="4 5" key="1">
    <citation type="submission" date="2019-10" db="EMBL/GenBank/DDBJ databases">
        <authorList>
            <person name="Dong K."/>
        </authorList>
    </citation>
    <scope>NUCLEOTIDE SEQUENCE [LARGE SCALE GENOMIC DNA]</scope>
    <source>
        <strain evidence="4">dk386</strain>
        <strain evidence="3">Dk386</strain>
        <strain evidence="5">dk771</strain>
        <strain evidence="2">Dk771</strain>
    </source>
</reference>
<dbReference type="AlphaFoldDB" id="A0A5Q0P6C1"/>
<keyword evidence="4" id="KW-1185">Reference proteome</keyword>
<dbReference type="RefSeq" id="WP_153373369.1">
    <property type="nucleotide sequence ID" value="NZ_CP045650.1"/>
</dbReference>